<proteinExistence type="predicted"/>
<protein>
    <submittedName>
        <fullName evidence="2">Uncharacterized protein</fullName>
    </submittedName>
</protein>
<dbReference type="EMBL" id="PTIU01000025">
    <property type="protein sequence ID" value="PPK53772.1"/>
    <property type="molecule type" value="Genomic_DNA"/>
</dbReference>
<evidence type="ECO:0000313" key="3">
    <source>
        <dbReference type="Proteomes" id="UP000239446"/>
    </source>
</evidence>
<dbReference type="Proteomes" id="UP000239648">
    <property type="component" value="Unassembled WGS sequence"/>
</dbReference>
<dbReference type="Proteomes" id="UP000239446">
    <property type="component" value="Unassembled WGS sequence"/>
</dbReference>
<evidence type="ECO:0000313" key="1">
    <source>
        <dbReference type="EMBL" id="PPK50490.1"/>
    </source>
</evidence>
<name>A0A2S6G3W4_9GAMM</name>
<reference evidence="2 3" key="2">
    <citation type="submission" date="2018-02" db="EMBL/GenBank/DDBJ databases">
        <title>Subsurface microbial communities from deep shales in Ohio and West Virginia, USA.</title>
        <authorList>
            <person name="Wrighton K."/>
        </authorList>
    </citation>
    <scope>NUCLEOTIDE SEQUENCE [LARGE SCALE GENOMIC DNA]</scope>
    <source>
        <strain evidence="2 3">UTICA-S1B9</strain>
    </source>
</reference>
<dbReference type="OrthoDB" id="6625312at2"/>
<dbReference type="AlphaFoldDB" id="A0A2S6G3W4"/>
<comment type="caution">
    <text evidence="2">The sequence shown here is derived from an EMBL/GenBank/DDBJ whole genome shotgun (WGS) entry which is preliminary data.</text>
</comment>
<dbReference type="RefSeq" id="WP_104417023.1">
    <property type="nucleotide sequence ID" value="NZ_PTIT01000025.1"/>
</dbReference>
<dbReference type="EMBL" id="PTIT01000025">
    <property type="protein sequence ID" value="PPK50490.1"/>
    <property type="molecule type" value="Genomic_DNA"/>
</dbReference>
<evidence type="ECO:0000313" key="4">
    <source>
        <dbReference type="Proteomes" id="UP000239648"/>
    </source>
</evidence>
<keyword evidence="4" id="KW-1185">Reference proteome</keyword>
<reference evidence="1 4" key="1">
    <citation type="submission" date="2018-02" db="EMBL/GenBank/DDBJ databases">
        <title>Deep subsurface shale carbon reservoir microbial communities from Ohio and West Virginia, USA.</title>
        <authorList>
            <person name="Wrighton K."/>
        </authorList>
    </citation>
    <scope>NUCLEOTIDE SEQUENCE [LARGE SCALE GENOMIC DNA]</scope>
    <source>
        <strain evidence="1 4">UTICA-S1B6</strain>
    </source>
</reference>
<organism evidence="2 3">
    <name type="scientific">Marinobacter persicus</name>
    <dbReference type="NCBI Taxonomy" id="930118"/>
    <lineage>
        <taxon>Bacteria</taxon>
        <taxon>Pseudomonadati</taxon>
        <taxon>Pseudomonadota</taxon>
        <taxon>Gammaproteobacteria</taxon>
        <taxon>Pseudomonadales</taxon>
        <taxon>Marinobacteraceae</taxon>
        <taxon>Marinobacter</taxon>
    </lineage>
</organism>
<accession>A0A2S6G3W4</accession>
<evidence type="ECO:0000313" key="2">
    <source>
        <dbReference type="EMBL" id="PPK53772.1"/>
    </source>
</evidence>
<sequence length="230" mass="26969">MAIHYYEKGQLSSRFHGWHVTATLRGKRYQKYFSLIPPKPTIPADFWYRYQRTRARYYDARWAARSAALQYIDALKTNHPNTRPYRGVGFRGITMGITTGDRVDQERCYFSVNHPGNAVRFYITEECPLTCAWHQAVDHWGEVFGIRPKDIERKRNNPVAPSAFKALRNQLNHHEGFNISVEALHDVYAEQRAEIERQKAKEQTQGEVTEDELLGWYASLKQEITEFQSR</sequence>
<gene>
    <name evidence="2" type="ORF">B0H24_102550</name>
    <name evidence="1" type="ORF">BY455_12550</name>
</gene>